<name>A0A518HM08_9BACT</name>
<dbReference type="PANTHER" id="PTHR11851:SF219">
    <property type="entry name" value="HYPOTHETICAL ZINC PROTEASE"/>
    <property type="match status" value="1"/>
</dbReference>
<feature type="domain" description="Peptidase M16 N-terminal" evidence="2">
    <location>
        <begin position="37"/>
        <end position="162"/>
    </location>
</feature>
<keyword evidence="5" id="KW-1185">Reference proteome</keyword>
<dbReference type="InterPro" id="IPR007863">
    <property type="entry name" value="Peptidase_M16_C"/>
</dbReference>
<dbReference type="InterPro" id="IPR011765">
    <property type="entry name" value="Pept_M16_N"/>
</dbReference>
<feature type="compositionally biased region" description="Polar residues" evidence="1">
    <location>
        <begin position="1"/>
        <end position="18"/>
    </location>
</feature>
<feature type="region of interest" description="Disordered" evidence="1">
    <location>
        <begin position="1"/>
        <end position="20"/>
    </location>
</feature>
<dbReference type="Proteomes" id="UP000319004">
    <property type="component" value="Chromosome"/>
</dbReference>
<dbReference type="KEGG" id="snep:Enr13x_17290"/>
<dbReference type="Gene3D" id="3.30.830.10">
    <property type="entry name" value="Metalloenzyme, LuxS/M16 peptidase-like"/>
    <property type="match status" value="2"/>
</dbReference>
<dbReference type="Pfam" id="PF05193">
    <property type="entry name" value="Peptidase_M16_C"/>
    <property type="match status" value="1"/>
</dbReference>
<evidence type="ECO:0000259" key="2">
    <source>
        <dbReference type="Pfam" id="PF00675"/>
    </source>
</evidence>
<dbReference type="PANTHER" id="PTHR11851">
    <property type="entry name" value="METALLOPROTEASE"/>
    <property type="match status" value="1"/>
</dbReference>
<evidence type="ECO:0000313" key="5">
    <source>
        <dbReference type="Proteomes" id="UP000319004"/>
    </source>
</evidence>
<dbReference type="InterPro" id="IPR050361">
    <property type="entry name" value="MPP/UQCRC_Complex"/>
</dbReference>
<protein>
    <submittedName>
        <fullName evidence="4">Peptidase M16 inactive domain protein</fullName>
    </submittedName>
</protein>
<dbReference type="Pfam" id="PF00675">
    <property type="entry name" value="Peptidase_M16"/>
    <property type="match status" value="1"/>
</dbReference>
<evidence type="ECO:0000259" key="3">
    <source>
        <dbReference type="Pfam" id="PF05193"/>
    </source>
</evidence>
<organism evidence="4 5">
    <name type="scientific">Stieleria neptunia</name>
    <dbReference type="NCBI Taxonomy" id="2527979"/>
    <lineage>
        <taxon>Bacteria</taxon>
        <taxon>Pseudomonadati</taxon>
        <taxon>Planctomycetota</taxon>
        <taxon>Planctomycetia</taxon>
        <taxon>Pirellulales</taxon>
        <taxon>Pirellulaceae</taxon>
        <taxon>Stieleria</taxon>
    </lineage>
</organism>
<dbReference type="SUPFAM" id="SSF63411">
    <property type="entry name" value="LuxS/MPP-like metallohydrolase"/>
    <property type="match status" value="2"/>
</dbReference>
<dbReference type="RefSeq" id="WP_145385556.1">
    <property type="nucleotide sequence ID" value="NZ_CP037423.1"/>
</dbReference>
<sequence>MSTSTESAADPSSRSEITTHPLPCGMTVLVQPMPWLRTAAFTLSLRSGIQTEPDNRAGLASMVCEMVQRGAGSFSSRDLVAIQDNLGMDRNSGVSTATASFGAAMPSESFAEALKLYADIVRRPHLPSDQIEDARMMMVQELRAVEDEPTQRVMKRVRELHYGSRLGRGNQGTMESLAAINSDDIRQFYQANYHAGGAILTVAGRVEADAVVRLAQEAFGDWRSEDFGDAPLPSGAAVYEHIQAASSQTHIAFAFPSIPYGHPDYFAMRAGIGILSDGMSSRLFDRVREKRGLCYTVSASCHSLINAGGVFGYAGTTPARAQETLDVTLGEIRNLPSDLEQSELDRWKVRIESGLIMEQESSASRASSLASDFYQIGRAMPTAELSEIIAALTLDDVKGYWEQHPPSDYRIVTLGPEKLNV</sequence>
<dbReference type="EMBL" id="CP037423">
    <property type="protein sequence ID" value="QDV41886.1"/>
    <property type="molecule type" value="Genomic_DNA"/>
</dbReference>
<dbReference type="InterPro" id="IPR011249">
    <property type="entry name" value="Metalloenz_LuxS/M16"/>
</dbReference>
<gene>
    <name evidence="4" type="ORF">Enr13x_17290</name>
</gene>
<evidence type="ECO:0000313" key="4">
    <source>
        <dbReference type="EMBL" id="QDV41886.1"/>
    </source>
</evidence>
<dbReference type="GO" id="GO:0046872">
    <property type="term" value="F:metal ion binding"/>
    <property type="evidence" value="ECO:0007669"/>
    <property type="project" value="InterPro"/>
</dbReference>
<dbReference type="OrthoDB" id="9762085at2"/>
<accession>A0A518HM08</accession>
<reference evidence="4 5" key="1">
    <citation type="submission" date="2019-03" db="EMBL/GenBank/DDBJ databases">
        <title>Deep-cultivation of Planctomycetes and their phenomic and genomic characterization uncovers novel biology.</title>
        <authorList>
            <person name="Wiegand S."/>
            <person name="Jogler M."/>
            <person name="Boedeker C."/>
            <person name="Pinto D."/>
            <person name="Vollmers J."/>
            <person name="Rivas-Marin E."/>
            <person name="Kohn T."/>
            <person name="Peeters S.H."/>
            <person name="Heuer A."/>
            <person name="Rast P."/>
            <person name="Oberbeckmann S."/>
            <person name="Bunk B."/>
            <person name="Jeske O."/>
            <person name="Meyerdierks A."/>
            <person name="Storesund J.E."/>
            <person name="Kallscheuer N."/>
            <person name="Luecker S."/>
            <person name="Lage O.M."/>
            <person name="Pohl T."/>
            <person name="Merkel B.J."/>
            <person name="Hornburger P."/>
            <person name="Mueller R.-W."/>
            <person name="Bruemmer F."/>
            <person name="Labrenz M."/>
            <person name="Spormann A.M."/>
            <person name="Op den Camp H."/>
            <person name="Overmann J."/>
            <person name="Amann R."/>
            <person name="Jetten M.S.M."/>
            <person name="Mascher T."/>
            <person name="Medema M.H."/>
            <person name="Devos D.P."/>
            <person name="Kaster A.-K."/>
            <person name="Ovreas L."/>
            <person name="Rohde M."/>
            <person name="Galperin M.Y."/>
            <person name="Jogler C."/>
        </authorList>
    </citation>
    <scope>NUCLEOTIDE SEQUENCE [LARGE SCALE GENOMIC DNA]</scope>
    <source>
        <strain evidence="4 5">Enr13</strain>
    </source>
</reference>
<proteinExistence type="predicted"/>
<evidence type="ECO:0000256" key="1">
    <source>
        <dbReference type="SAM" id="MobiDB-lite"/>
    </source>
</evidence>
<feature type="domain" description="Peptidase M16 C-terminal" evidence="3">
    <location>
        <begin position="180"/>
        <end position="347"/>
    </location>
</feature>
<dbReference type="AlphaFoldDB" id="A0A518HM08"/>